<feature type="transmembrane region" description="Helical" evidence="8">
    <location>
        <begin position="127"/>
        <end position="146"/>
    </location>
</feature>
<proteinExistence type="predicted"/>
<dbReference type="Gene3D" id="3.30.565.10">
    <property type="entry name" value="Histidine kinase-like ATPase, C-terminal domain"/>
    <property type="match status" value="1"/>
</dbReference>
<dbReference type="EC" id="2.7.13.3" evidence="2"/>
<dbReference type="InterPro" id="IPR011495">
    <property type="entry name" value="Sig_transdc_His_kin_sub2_dim/P"/>
</dbReference>
<evidence type="ECO:0000313" key="12">
    <source>
        <dbReference type="Proteomes" id="UP001501126"/>
    </source>
</evidence>
<keyword evidence="8" id="KW-0472">Membrane</keyword>
<feature type="transmembrane region" description="Helical" evidence="8">
    <location>
        <begin position="166"/>
        <end position="184"/>
    </location>
</feature>
<keyword evidence="6" id="KW-0418">Kinase</keyword>
<feature type="domain" description="Signal transduction histidine kinase subgroup 2 dimerisation and phosphoacceptor" evidence="10">
    <location>
        <begin position="218"/>
        <end position="292"/>
    </location>
</feature>
<evidence type="ECO:0000256" key="7">
    <source>
        <dbReference type="ARBA" id="ARBA00022840"/>
    </source>
</evidence>
<gene>
    <name evidence="11" type="ORF">GCM10009118_19520</name>
</gene>
<dbReference type="SUPFAM" id="SSF55874">
    <property type="entry name" value="ATPase domain of HSP90 chaperone/DNA topoisomerase II/histidine kinase"/>
    <property type="match status" value="1"/>
</dbReference>
<evidence type="ECO:0000259" key="10">
    <source>
        <dbReference type="Pfam" id="PF07568"/>
    </source>
</evidence>
<comment type="catalytic activity">
    <reaction evidence="1">
        <text>ATP + protein L-histidine = ADP + protein N-phospho-L-histidine.</text>
        <dbReference type="EC" id="2.7.13.3"/>
    </reaction>
</comment>
<evidence type="ECO:0000256" key="4">
    <source>
        <dbReference type="ARBA" id="ARBA00022679"/>
    </source>
</evidence>
<keyword evidence="3" id="KW-0597">Phosphoprotein</keyword>
<feature type="transmembrane region" description="Helical" evidence="8">
    <location>
        <begin position="51"/>
        <end position="70"/>
    </location>
</feature>
<organism evidence="11 12">
    <name type="scientific">Wandonia haliotis</name>
    <dbReference type="NCBI Taxonomy" id="574963"/>
    <lineage>
        <taxon>Bacteria</taxon>
        <taxon>Pseudomonadati</taxon>
        <taxon>Bacteroidota</taxon>
        <taxon>Flavobacteriia</taxon>
        <taxon>Flavobacteriales</taxon>
        <taxon>Crocinitomicaceae</taxon>
        <taxon>Wandonia</taxon>
    </lineage>
</organism>
<dbReference type="PANTHER" id="PTHR41523:SF8">
    <property type="entry name" value="ETHYLENE RESPONSE SENSOR PROTEIN"/>
    <property type="match status" value="1"/>
</dbReference>
<keyword evidence="8" id="KW-1133">Transmembrane helix</keyword>
<dbReference type="Pfam" id="PF07568">
    <property type="entry name" value="HisKA_2"/>
    <property type="match status" value="1"/>
</dbReference>
<reference evidence="12" key="1">
    <citation type="journal article" date="2019" name="Int. J. Syst. Evol. Microbiol.">
        <title>The Global Catalogue of Microorganisms (GCM) 10K type strain sequencing project: providing services to taxonomists for standard genome sequencing and annotation.</title>
        <authorList>
            <consortium name="The Broad Institute Genomics Platform"/>
            <consortium name="The Broad Institute Genome Sequencing Center for Infectious Disease"/>
            <person name="Wu L."/>
            <person name="Ma J."/>
        </authorList>
    </citation>
    <scope>NUCLEOTIDE SEQUENCE [LARGE SCALE GENOMIC DNA]</scope>
    <source>
        <strain evidence="12">JCM 16083</strain>
    </source>
</reference>
<evidence type="ECO:0000256" key="3">
    <source>
        <dbReference type="ARBA" id="ARBA00022553"/>
    </source>
</evidence>
<keyword evidence="5" id="KW-0547">Nucleotide-binding</keyword>
<dbReference type="Pfam" id="PF02518">
    <property type="entry name" value="HATPase_c"/>
    <property type="match status" value="1"/>
</dbReference>
<protein>
    <recommendedName>
        <fullName evidence="2">histidine kinase</fullName>
        <ecNumber evidence="2">2.7.13.3</ecNumber>
    </recommendedName>
</protein>
<dbReference type="PANTHER" id="PTHR41523">
    <property type="entry name" value="TWO-COMPONENT SYSTEM SENSOR PROTEIN"/>
    <property type="match status" value="1"/>
</dbReference>
<dbReference type="Gene3D" id="3.30.450.20">
    <property type="entry name" value="PAS domain"/>
    <property type="match status" value="1"/>
</dbReference>
<feature type="transmembrane region" description="Helical" evidence="8">
    <location>
        <begin position="101"/>
        <end position="120"/>
    </location>
</feature>
<dbReference type="InterPro" id="IPR003594">
    <property type="entry name" value="HATPase_dom"/>
</dbReference>
<evidence type="ECO:0000313" key="11">
    <source>
        <dbReference type="EMBL" id="GAA0875543.1"/>
    </source>
</evidence>
<dbReference type="EMBL" id="BAAAFH010000011">
    <property type="protein sequence ID" value="GAA0875543.1"/>
    <property type="molecule type" value="Genomic_DNA"/>
</dbReference>
<comment type="caution">
    <text evidence="11">The sequence shown here is derived from an EMBL/GenBank/DDBJ whole genome shotgun (WGS) entry which is preliminary data.</text>
</comment>
<sequence length="408" mass="47196">MPQPDTQSPLYYSMKEYLETIRLKLAYRISVSFLIIFMVLTYAYYFDSFESFITMAFGFFLSAFCLITLRISNNYQLVIYIYSICGVLVTSYALIMFHETIHFADMLWMLAAVSLAFFGIGKKAGFILLAISLISITYFILYSLNINIRVVQERTLYQEVTLVMEVASGFGITIYLFLIFHNFYQFSQKEMMKVNEELLAQNALIKEQDEEKTILVREVHHRVKNNLQIIISLLRTQAIEVNDPRVDTHFQESISRIMAMSHIHKKLYSQESLKNVRFSAYLKDLANDLIGIYGAHKKIDLTITSSVEQIGLRSIVPLGLLFNELLSNSLKYAFKEMETGNITINLSKEGTDFLITYKDNGNWITREEYKGFGLSLIDTLTEQLDGTKELFTSENETKYVFRLANLEI</sequence>
<keyword evidence="8" id="KW-0812">Transmembrane</keyword>
<evidence type="ECO:0000256" key="2">
    <source>
        <dbReference type="ARBA" id="ARBA00012438"/>
    </source>
</evidence>
<keyword evidence="12" id="KW-1185">Reference proteome</keyword>
<feature type="transmembrane region" description="Helical" evidence="8">
    <location>
        <begin position="77"/>
        <end position="95"/>
    </location>
</feature>
<dbReference type="Proteomes" id="UP001501126">
    <property type="component" value="Unassembled WGS sequence"/>
</dbReference>
<evidence type="ECO:0000256" key="8">
    <source>
        <dbReference type="SAM" id="Phobius"/>
    </source>
</evidence>
<evidence type="ECO:0000256" key="5">
    <source>
        <dbReference type="ARBA" id="ARBA00022741"/>
    </source>
</evidence>
<name>A0ABP3Y4F9_9FLAO</name>
<feature type="transmembrane region" description="Helical" evidence="8">
    <location>
        <begin position="25"/>
        <end position="45"/>
    </location>
</feature>
<evidence type="ECO:0000256" key="6">
    <source>
        <dbReference type="ARBA" id="ARBA00022777"/>
    </source>
</evidence>
<accession>A0ABP3Y4F9</accession>
<evidence type="ECO:0000259" key="9">
    <source>
        <dbReference type="Pfam" id="PF02518"/>
    </source>
</evidence>
<keyword evidence="4" id="KW-0808">Transferase</keyword>
<keyword evidence="7" id="KW-0067">ATP-binding</keyword>
<evidence type="ECO:0000256" key="1">
    <source>
        <dbReference type="ARBA" id="ARBA00000085"/>
    </source>
</evidence>
<feature type="domain" description="Histidine kinase/HSP90-like ATPase" evidence="9">
    <location>
        <begin position="317"/>
        <end position="403"/>
    </location>
</feature>
<dbReference type="InterPro" id="IPR036890">
    <property type="entry name" value="HATPase_C_sf"/>
</dbReference>